<keyword evidence="4" id="KW-1185">Reference proteome</keyword>
<proteinExistence type="predicted"/>
<dbReference type="PANTHER" id="PTHR30037">
    <property type="entry name" value="DNA-3-METHYLADENINE GLYCOSYLASE 1"/>
    <property type="match status" value="1"/>
</dbReference>
<dbReference type="EMBL" id="FXUV01000023">
    <property type="protein sequence ID" value="SMQ12483.1"/>
    <property type="molecule type" value="Genomic_DNA"/>
</dbReference>
<dbReference type="SUPFAM" id="SSF48150">
    <property type="entry name" value="DNA-glycosylase"/>
    <property type="match status" value="1"/>
</dbReference>
<dbReference type="GO" id="GO:0008725">
    <property type="term" value="F:DNA-3-methyladenine glycosylase activity"/>
    <property type="evidence" value="ECO:0007669"/>
    <property type="project" value="UniProtKB-EC"/>
</dbReference>
<dbReference type="Pfam" id="PF03352">
    <property type="entry name" value="Adenine_glyco"/>
    <property type="match status" value="1"/>
</dbReference>
<sequence length="177" mass="20525">MSYCTFCAELPNNTDNPNKAYHDTEYGVPQSDDNILFERLILEINQAGLSWTTILKKRTHFQAAYAQFDVAKVAAFDEHDMTRLLNDTGIIRNRLKIQAAIYNAQQILRLQQEYGSFKAWLDAHHPREKADWVKLFKKQFKFVGSEIVGEFLMSLNYLSGAHDVDCPFFRQPENMVN</sequence>
<dbReference type="EC" id="3.2.2.20" evidence="2"/>
<reference evidence="4" key="3">
    <citation type="submission" date="2017-06" db="EMBL/GenBank/DDBJ databases">
        <authorList>
            <person name="Laurent S."/>
        </authorList>
    </citation>
    <scope>NUCLEOTIDE SEQUENCE [LARGE SCALE GENOMIC DNA]</scope>
</reference>
<dbReference type="RefSeq" id="WP_095062670.1">
    <property type="nucleotide sequence ID" value="NZ_FXUV02000026.1"/>
</dbReference>
<dbReference type="InterPro" id="IPR011257">
    <property type="entry name" value="DNA_glycosylase"/>
</dbReference>
<dbReference type="Proteomes" id="UP000215450">
    <property type="component" value="Unassembled WGS sequence"/>
</dbReference>
<dbReference type="STRING" id="1522312.GCA_900177895_00796"/>
<protein>
    <submittedName>
        <fullName evidence="2">DNA-3-methyladenine glycosylase 1</fullName>
        <ecNumber evidence="2">3.2.2.20</ecNumber>
    </submittedName>
</protein>
<keyword evidence="2" id="KW-0378">Hydrolase</keyword>
<feature type="binding site" evidence="1">
    <location>
        <position position="22"/>
    </location>
    <ligand>
        <name>Zn(2+)</name>
        <dbReference type="ChEBI" id="CHEBI:29105"/>
    </ligand>
</feature>
<reference evidence="3" key="2">
    <citation type="submission" date="2017-06" db="EMBL/GenBank/DDBJ databases">
        <authorList>
            <person name="Kim H.J."/>
            <person name="Triplett B.A."/>
        </authorList>
    </citation>
    <scope>NUCLEOTIDE SEQUENCE [LARGE SCALE GENOMIC DNA]</scope>
    <source>
        <strain evidence="3">Kingella_eburonensis</strain>
    </source>
</reference>
<dbReference type="GO" id="GO:0006284">
    <property type="term" value="P:base-excision repair"/>
    <property type="evidence" value="ECO:0007669"/>
    <property type="project" value="InterPro"/>
</dbReference>
<dbReference type="AlphaFoldDB" id="A0A238HFI0"/>
<evidence type="ECO:0000313" key="4">
    <source>
        <dbReference type="Proteomes" id="UP000215450"/>
    </source>
</evidence>
<evidence type="ECO:0000313" key="3">
    <source>
        <dbReference type="EMBL" id="SNB70504.1"/>
    </source>
</evidence>
<keyword evidence="2" id="KW-0326">Glycosidase</keyword>
<accession>A0A238HFI0</accession>
<gene>
    <name evidence="2" type="primary">tag</name>
    <name evidence="3" type="ORF">KEBURONENSIS_01338</name>
    <name evidence="2" type="ORF">KEBURONENSIS_01383</name>
</gene>
<keyword evidence="1" id="KW-0479">Metal-binding</keyword>
<dbReference type="EMBL" id="FXUV02000026">
    <property type="protein sequence ID" value="SNB70504.1"/>
    <property type="molecule type" value="Genomic_DNA"/>
</dbReference>
<dbReference type="PANTHER" id="PTHR30037:SF4">
    <property type="entry name" value="DNA-3-METHYLADENINE GLYCOSYLASE I"/>
    <property type="match status" value="1"/>
</dbReference>
<organism evidence="2">
    <name type="scientific">Kingella negevensis</name>
    <dbReference type="NCBI Taxonomy" id="1522312"/>
    <lineage>
        <taxon>Bacteria</taxon>
        <taxon>Pseudomonadati</taxon>
        <taxon>Pseudomonadota</taxon>
        <taxon>Betaproteobacteria</taxon>
        <taxon>Neisseriales</taxon>
        <taxon>Neisseriaceae</taxon>
        <taxon>Kingella</taxon>
    </lineage>
</organism>
<name>A0A238HFI0_9NEIS</name>
<evidence type="ECO:0000256" key="1">
    <source>
        <dbReference type="PIRSR" id="PIRSR605019-1"/>
    </source>
</evidence>
<dbReference type="GO" id="GO:0046872">
    <property type="term" value="F:metal ion binding"/>
    <property type="evidence" value="ECO:0007669"/>
    <property type="project" value="UniProtKB-KW"/>
</dbReference>
<dbReference type="Gene3D" id="1.10.340.30">
    <property type="entry name" value="Hypothetical protein, domain 2"/>
    <property type="match status" value="1"/>
</dbReference>
<reference evidence="2" key="1">
    <citation type="submission" date="2017-05" db="EMBL/GenBank/DDBJ databases">
        <authorList>
            <person name="Song R."/>
            <person name="Chenine A.L."/>
            <person name="Ruprecht R.M."/>
        </authorList>
    </citation>
    <scope>NUCLEOTIDE SEQUENCE</scope>
    <source>
        <strain evidence="2">Kingella_eburonensis</strain>
    </source>
</reference>
<dbReference type="InterPro" id="IPR005019">
    <property type="entry name" value="Adenine_glyco"/>
</dbReference>
<evidence type="ECO:0000313" key="2">
    <source>
        <dbReference type="EMBL" id="SMQ12483.1"/>
    </source>
</evidence>
<keyword evidence="1" id="KW-0862">Zinc</keyword>
<dbReference type="OrthoDB" id="9807664at2"/>
<dbReference type="InterPro" id="IPR052891">
    <property type="entry name" value="DNA-3mA_glycosylase"/>
</dbReference>